<evidence type="ECO:0000256" key="3">
    <source>
        <dbReference type="ARBA" id="ARBA00012438"/>
    </source>
</evidence>
<dbReference type="PROSITE" id="PS50894">
    <property type="entry name" value="HPT"/>
    <property type="match status" value="1"/>
</dbReference>
<dbReference type="Pfam" id="PF02518">
    <property type="entry name" value="HATPase_c"/>
    <property type="match status" value="1"/>
</dbReference>
<dbReference type="InterPro" id="IPR036890">
    <property type="entry name" value="HATPase_C_sf"/>
</dbReference>
<keyword evidence="24" id="KW-1185">Reference proteome</keyword>
<dbReference type="SUPFAM" id="SSF52172">
    <property type="entry name" value="CheY-like"/>
    <property type="match status" value="1"/>
</dbReference>
<dbReference type="InterPro" id="IPR008207">
    <property type="entry name" value="Sig_transdc_His_kin_Hpt_dom"/>
</dbReference>
<dbReference type="EMBL" id="JBGONM010000025">
    <property type="protein sequence ID" value="MEZ8081830.1"/>
    <property type="molecule type" value="Genomic_DNA"/>
</dbReference>
<dbReference type="Proteomes" id="UP001569154">
    <property type="component" value="Unassembled WGS sequence"/>
</dbReference>
<evidence type="ECO:0000256" key="15">
    <source>
        <dbReference type="PROSITE-ProRule" id="PRU00169"/>
    </source>
</evidence>
<evidence type="ECO:0000256" key="1">
    <source>
        <dbReference type="ARBA" id="ARBA00000085"/>
    </source>
</evidence>
<evidence type="ECO:0000256" key="9">
    <source>
        <dbReference type="ARBA" id="ARBA00022777"/>
    </source>
</evidence>
<evidence type="ECO:0000256" key="14">
    <source>
        <dbReference type="PROSITE-ProRule" id="PRU00110"/>
    </source>
</evidence>
<evidence type="ECO:0000256" key="13">
    <source>
        <dbReference type="ARBA" id="ARBA00023136"/>
    </source>
</evidence>
<dbReference type="Gene3D" id="3.40.50.2300">
    <property type="match status" value="1"/>
</dbReference>
<evidence type="ECO:0000259" key="18">
    <source>
        <dbReference type="PROSITE" id="PS50109"/>
    </source>
</evidence>
<keyword evidence="10" id="KW-0067">ATP-binding</keyword>
<evidence type="ECO:0000259" key="20">
    <source>
        <dbReference type="PROSITE" id="PS50112"/>
    </source>
</evidence>
<feature type="region of interest" description="Disordered" evidence="16">
    <location>
        <begin position="877"/>
        <end position="902"/>
    </location>
</feature>
<dbReference type="SMART" id="SM00091">
    <property type="entry name" value="PAS"/>
    <property type="match status" value="2"/>
</dbReference>
<keyword evidence="7" id="KW-0808">Transferase</keyword>
<name>A0ABV4L2J6_9GAMM</name>
<feature type="modified residue" description="Phosphohistidine" evidence="14">
    <location>
        <position position="955"/>
    </location>
</feature>
<keyword evidence="9" id="KW-0418">Kinase</keyword>
<dbReference type="CDD" id="cd17546">
    <property type="entry name" value="REC_hyHK_CKI1_RcsC-like"/>
    <property type="match status" value="1"/>
</dbReference>
<evidence type="ECO:0000259" key="21">
    <source>
        <dbReference type="PROSITE" id="PS50113"/>
    </source>
</evidence>
<evidence type="ECO:0000313" key="24">
    <source>
        <dbReference type="Proteomes" id="UP001569154"/>
    </source>
</evidence>
<dbReference type="Gene3D" id="1.10.287.130">
    <property type="match status" value="1"/>
</dbReference>
<feature type="domain" description="PAC" evidence="21">
    <location>
        <begin position="425"/>
        <end position="477"/>
    </location>
</feature>
<evidence type="ECO:0000256" key="6">
    <source>
        <dbReference type="ARBA" id="ARBA00022553"/>
    </source>
</evidence>
<evidence type="ECO:0000256" key="4">
    <source>
        <dbReference type="ARBA" id="ARBA00022475"/>
    </source>
</evidence>
<dbReference type="PRINTS" id="PR00344">
    <property type="entry name" value="BCTRLSENSOR"/>
</dbReference>
<dbReference type="InterPro" id="IPR001789">
    <property type="entry name" value="Sig_transdc_resp-reg_receiver"/>
</dbReference>
<dbReference type="PROSITE" id="PS50113">
    <property type="entry name" value="PAC"/>
    <property type="match status" value="2"/>
</dbReference>
<feature type="domain" description="Response regulatory" evidence="19">
    <location>
        <begin position="743"/>
        <end position="860"/>
    </location>
</feature>
<evidence type="ECO:0000256" key="16">
    <source>
        <dbReference type="SAM" id="MobiDB-lite"/>
    </source>
</evidence>
<dbReference type="EC" id="2.7.13.3" evidence="3"/>
<dbReference type="SMART" id="SM00448">
    <property type="entry name" value="REC"/>
    <property type="match status" value="1"/>
</dbReference>
<feature type="domain" description="HPt" evidence="22">
    <location>
        <begin position="916"/>
        <end position="1009"/>
    </location>
</feature>
<keyword evidence="5" id="KW-0997">Cell inner membrane</keyword>
<organism evidence="23 24">
    <name type="scientific">Enterovibrio norvegicus</name>
    <dbReference type="NCBI Taxonomy" id="188144"/>
    <lineage>
        <taxon>Bacteria</taxon>
        <taxon>Pseudomonadati</taxon>
        <taxon>Pseudomonadota</taxon>
        <taxon>Gammaproteobacteria</taxon>
        <taxon>Vibrionales</taxon>
        <taxon>Vibrionaceae</taxon>
        <taxon>Enterovibrio</taxon>
    </lineage>
</organism>
<keyword evidence="11 17" id="KW-1133">Transmembrane helix</keyword>
<gene>
    <name evidence="23" type="ORF">ACED35_11945</name>
</gene>
<dbReference type="SUPFAM" id="SSF55785">
    <property type="entry name" value="PYP-like sensor domain (PAS domain)"/>
    <property type="match status" value="2"/>
</dbReference>
<dbReference type="SMART" id="SM00388">
    <property type="entry name" value="HisKA"/>
    <property type="match status" value="1"/>
</dbReference>
<dbReference type="InterPro" id="IPR035965">
    <property type="entry name" value="PAS-like_dom_sf"/>
</dbReference>
<dbReference type="InterPro" id="IPR003661">
    <property type="entry name" value="HisK_dim/P_dom"/>
</dbReference>
<protein>
    <recommendedName>
        <fullName evidence="3">histidine kinase</fullName>
        <ecNumber evidence="3">2.7.13.3</ecNumber>
    </recommendedName>
</protein>
<comment type="caution">
    <text evidence="23">The sequence shown here is derived from an EMBL/GenBank/DDBJ whole genome shotgun (WGS) entry which is preliminary data.</text>
</comment>
<evidence type="ECO:0000256" key="17">
    <source>
        <dbReference type="SAM" id="Phobius"/>
    </source>
</evidence>
<dbReference type="Gene3D" id="3.30.450.20">
    <property type="entry name" value="PAS domain"/>
    <property type="match status" value="2"/>
</dbReference>
<feature type="transmembrane region" description="Helical" evidence="17">
    <location>
        <begin position="7"/>
        <end position="27"/>
    </location>
</feature>
<dbReference type="SUPFAM" id="SSF55874">
    <property type="entry name" value="ATPase domain of HSP90 chaperone/DNA topoisomerase II/histidine kinase"/>
    <property type="match status" value="1"/>
</dbReference>
<feature type="compositionally biased region" description="Polar residues" evidence="16">
    <location>
        <begin position="877"/>
        <end position="893"/>
    </location>
</feature>
<evidence type="ECO:0000259" key="19">
    <source>
        <dbReference type="PROSITE" id="PS50110"/>
    </source>
</evidence>
<dbReference type="CDD" id="cd16922">
    <property type="entry name" value="HATPase_EvgS-ArcB-TorS-like"/>
    <property type="match status" value="1"/>
</dbReference>
<keyword evidence="10" id="KW-0547">Nucleotide-binding</keyword>
<dbReference type="Pfam" id="PF00072">
    <property type="entry name" value="Response_reg"/>
    <property type="match status" value="1"/>
</dbReference>
<dbReference type="Pfam" id="PF13426">
    <property type="entry name" value="PAS_9"/>
    <property type="match status" value="2"/>
</dbReference>
<evidence type="ECO:0000256" key="5">
    <source>
        <dbReference type="ARBA" id="ARBA00022519"/>
    </source>
</evidence>
<dbReference type="InterPro" id="IPR001610">
    <property type="entry name" value="PAC"/>
</dbReference>
<accession>A0ABV4L2J6</accession>
<dbReference type="InterPro" id="IPR036097">
    <property type="entry name" value="HisK_dim/P_sf"/>
</dbReference>
<evidence type="ECO:0000256" key="11">
    <source>
        <dbReference type="ARBA" id="ARBA00022989"/>
    </source>
</evidence>
<dbReference type="Pfam" id="PF00512">
    <property type="entry name" value="HisKA"/>
    <property type="match status" value="1"/>
</dbReference>
<comment type="subcellular location">
    <subcellularLocation>
        <location evidence="2">Cell inner membrane</location>
        <topology evidence="2">Multi-pass membrane protein</topology>
    </subcellularLocation>
</comment>
<feature type="domain" description="PAS" evidence="20">
    <location>
        <begin position="350"/>
        <end position="423"/>
    </location>
</feature>
<dbReference type="SMART" id="SM00387">
    <property type="entry name" value="HATPase_c"/>
    <property type="match status" value="1"/>
</dbReference>
<evidence type="ECO:0000256" key="2">
    <source>
        <dbReference type="ARBA" id="ARBA00004429"/>
    </source>
</evidence>
<keyword evidence="6 15" id="KW-0597">Phosphoprotein</keyword>
<dbReference type="CDD" id="cd00082">
    <property type="entry name" value="HisKA"/>
    <property type="match status" value="1"/>
</dbReference>
<feature type="domain" description="Histidine kinase" evidence="18">
    <location>
        <begin position="495"/>
        <end position="716"/>
    </location>
</feature>
<feature type="domain" description="PAS" evidence="20">
    <location>
        <begin position="228"/>
        <end position="299"/>
    </location>
</feature>
<dbReference type="PROSITE" id="PS50110">
    <property type="entry name" value="RESPONSE_REGULATORY"/>
    <property type="match status" value="1"/>
</dbReference>
<keyword evidence="13 17" id="KW-0472">Membrane</keyword>
<dbReference type="PROSITE" id="PS50112">
    <property type="entry name" value="PAS"/>
    <property type="match status" value="2"/>
</dbReference>
<dbReference type="Gene3D" id="3.30.565.10">
    <property type="entry name" value="Histidine kinase-like ATPase, C-terminal domain"/>
    <property type="match status" value="1"/>
</dbReference>
<dbReference type="Gene3D" id="1.20.120.160">
    <property type="entry name" value="HPT domain"/>
    <property type="match status" value="1"/>
</dbReference>
<comment type="catalytic activity">
    <reaction evidence="1">
        <text>ATP + protein L-histidine = ADP + protein N-phospho-L-histidine.</text>
        <dbReference type="EC" id="2.7.13.3"/>
    </reaction>
</comment>
<dbReference type="InterPro" id="IPR003594">
    <property type="entry name" value="HATPase_dom"/>
</dbReference>
<dbReference type="InterPro" id="IPR000014">
    <property type="entry name" value="PAS"/>
</dbReference>
<keyword evidence="4" id="KW-1003">Cell membrane</keyword>
<dbReference type="InterPro" id="IPR036641">
    <property type="entry name" value="HPT_dom_sf"/>
</dbReference>
<evidence type="ECO:0000256" key="12">
    <source>
        <dbReference type="ARBA" id="ARBA00023012"/>
    </source>
</evidence>
<keyword evidence="8 17" id="KW-0812">Transmembrane</keyword>
<dbReference type="InterPro" id="IPR005467">
    <property type="entry name" value="His_kinase_dom"/>
</dbReference>
<evidence type="ECO:0000313" key="23">
    <source>
        <dbReference type="EMBL" id="MEZ8081830.1"/>
    </source>
</evidence>
<dbReference type="InterPro" id="IPR004358">
    <property type="entry name" value="Sig_transdc_His_kin-like_C"/>
</dbReference>
<dbReference type="InterPro" id="IPR000700">
    <property type="entry name" value="PAS-assoc_C"/>
</dbReference>
<dbReference type="RefSeq" id="WP_229491590.1">
    <property type="nucleotide sequence ID" value="NZ_AJYG02000064.1"/>
</dbReference>
<proteinExistence type="predicted"/>
<dbReference type="PANTHER" id="PTHR43047">
    <property type="entry name" value="TWO-COMPONENT HISTIDINE PROTEIN KINASE"/>
    <property type="match status" value="1"/>
</dbReference>
<dbReference type="SUPFAM" id="SSF47384">
    <property type="entry name" value="Homodimeric domain of signal transducing histidine kinase"/>
    <property type="match status" value="1"/>
</dbReference>
<feature type="transmembrane region" description="Helical" evidence="17">
    <location>
        <begin position="139"/>
        <end position="162"/>
    </location>
</feature>
<evidence type="ECO:0000259" key="22">
    <source>
        <dbReference type="PROSITE" id="PS50894"/>
    </source>
</evidence>
<dbReference type="CDD" id="cd00130">
    <property type="entry name" value="PAS"/>
    <property type="match status" value="2"/>
</dbReference>
<dbReference type="InterPro" id="IPR011006">
    <property type="entry name" value="CheY-like_superfamily"/>
</dbReference>
<evidence type="ECO:0000256" key="10">
    <source>
        <dbReference type="ARBA" id="ARBA00022840"/>
    </source>
</evidence>
<evidence type="ECO:0000256" key="8">
    <source>
        <dbReference type="ARBA" id="ARBA00022692"/>
    </source>
</evidence>
<sequence>MNIRLKAVFATMIIFTVVLVLFISYAFQYLSQAREAELAYRSNEVAELVAFAVEVPMEENDLNTLHQQAERFIQHSDLAFLTIERNGRVLAHTQRSDTQMNDVTIAKYPIGSPDDKSGDVIIGFRNHHSDAVASPIGQFLIWSSSGIGLLAIATMYIMMLAVTRPLRKLQKLSQKDSDPSSFNMFFQDEIEATVDMVSSMQKKLDKSYQQLQNSIRDQKYSYVEAQQIEEKNVAIYNASLDAIVVANDQDIIIEFNAIAEQLFGWDRDEIVGRRLADTLIPPALRESHIKGMQHFLESGDGPVLNQRIELPAVRKSGREFPIEVSISPAKTKQGFIFVSYMRDITQRLKDQTELKIAAHAFESSEAMFISDAKGHIIRTNPAFTSITGFESAEVEGEKPRTLSANPEDIQFHKQIWRTLIDSGRWNGEISLRHRDGNELPVRMSMTAVRDEDDTLTHYVAHFFDLTEQKHNERILRTAQHEAESANESKSRFLATMSHEIRTPMNSVLGVLGLLKETPLNVKQLGLVQTARESGELLLAIINDVLDFSKMEAGKLTLEKNPFDIVELLQQTLDILRPQAANKNLKLNVIFADNTPQYLIGDGDRIRQIVLNLMSNAIKYTQEGSITVSIKCARLYTDACQLQIDVSDTGQGIDQGHITDLFDEFTMAENTYDRRHEGSGLGLAICKQLVNLMKGKIEVDSQKDVGSTFTLTLELKLAEKEDCAPLSTSNPTLGSTAEISSSIRILLAEDNPANQVVLRTMLEFSGLSADIVSNGQEAVDAVSKIPYDIIFMDISMPEMDGVEATQRIRQMDSPTKDVIIVALTAHAIRGDKEHFLNQGMDDFVSKPVTRQSILDCLGRWQDHASKAGNQRDIIKHQTSSARGQGDTNNGSGSATDCPPQNKLVDEPTLQQLVSDTSAEAAPNLITFYIEDAKIRVLKLVEAAESEDFYTLEFEAHTLGSSAAAHGNAALCKLCRSIEAFCLEQSFDKALDTATQLAATADASFDALDKRLQRGLTMK</sequence>
<dbReference type="NCBIfam" id="TIGR00229">
    <property type="entry name" value="sensory_box"/>
    <property type="match status" value="2"/>
</dbReference>
<dbReference type="SMART" id="SM00086">
    <property type="entry name" value="PAC"/>
    <property type="match status" value="2"/>
</dbReference>
<reference evidence="23 24" key="1">
    <citation type="submission" date="2024-06" db="EMBL/GenBank/DDBJ databases">
        <authorList>
            <person name="Steensen K."/>
            <person name="Seneca J."/>
            <person name="Bartlau N."/>
            <person name="Yu A.X."/>
            <person name="Polz M.F."/>
        </authorList>
    </citation>
    <scope>NUCLEOTIDE SEQUENCE [LARGE SCALE GENOMIC DNA]</scope>
    <source>
        <strain evidence="23 24">1F260</strain>
    </source>
</reference>
<feature type="domain" description="PAC" evidence="21">
    <location>
        <begin position="306"/>
        <end position="356"/>
    </location>
</feature>
<keyword evidence="12" id="KW-0902">Two-component regulatory system</keyword>
<dbReference type="Pfam" id="PF01627">
    <property type="entry name" value="Hpt"/>
    <property type="match status" value="1"/>
</dbReference>
<dbReference type="SUPFAM" id="SSF47226">
    <property type="entry name" value="Histidine-containing phosphotransfer domain, HPT domain"/>
    <property type="match status" value="1"/>
</dbReference>
<feature type="modified residue" description="4-aspartylphosphate" evidence="15">
    <location>
        <position position="792"/>
    </location>
</feature>
<dbReference type="PROSITE" id="PS50109">
    <property type="entry name" value="HIS_KIN"/>
    <property type="match status" value="1"/>
</dbReference>
<evidence type="ECO:0000256" key="7">
    <source>
        <dbReference type="ARBA" id="ARBA00022679"/>
    </source>
</evidence>